<dbReference type="InterPro" id="IPR020627">
    <property type="entry name" value="KhpA"/>
</dbReference>
<gene>
    <name evidence="3" type="ORF">METZ01_LOCUS243443</name>
</gene>
<name>A0A382HTT2_9ZZZZ</name>
<dbReference type="Gene3D" id="3.30.300.20">
    <property type="match status" value="1"/>
</dbReference>
<dbReference type="Pfam" id="PF13083">
    <property type="entry name" value="KH_KhpA-B"/>
    <property type="match status" value="1"/>
</dbReference>
<dbReference type="PANTHER" id="PTHR34654:SF1">
    <property type="entry name" value="RNA-BINDING PROTEIN KHPA"/>
    <property type="match status" value="1"/>
</dbReference>
<proteinExistence type="inferred from homology"/>
<dbReference type="GO" id="GO:0003723">
    <property type="term" value="F:RNA binding"/>
    <property type="evidence" value="ECO:0007669"/>
    <property type="project" value="UniProtKB-KW"/>
</dbReference>
<accession>A0A382HTT2</accession>
<dbReference type="CDD" id="cd22533">
    <property type="entry name" value="KH-II_YlqC-like"/>
    <property type="match status" value="1"/>
</dbReference>
<keyword evidence="2" id="KW-0694">RNA-binding</keyword>
<organism evidence="3">
    <name type="scientific">marine metagenome</name>
    <dbReference type="NCBI Taxonomy" id="408172"/>
    <lineage>
        <taxon>unclassified sequences</taxon>
        <taxon>metagenomes</taxon>
        <taxon>ecological metagenomes</taxon>
    </lineage>
</organism>
<evidence type="ECO:0000256" key="2">
    <source>
        <dbReference type="ARBA" id="ARBA00022884"/>
    </source>
</evidence>
<dbReference type="PANTHER" id="PTHR34654">
    <property type="entry name" value="UPF0109 PROTEIN SCO5592"/>
    <property type="match status" value="1"/>
</dbReference>
<evidence type="ECO:0000313" key="3">
    <source>
        <dbReference type="EMBL" id="SVB90589.1"/>
    </source>
</evidence>
<evidence type="ECO:0000256" key="1">
    <source>
        <dbReference type="ARBA" id="ARBA00022490"/>
    </source>
</evidence>
<dbReference type="SUPFAM" id="SSF54814">
    <property type="entry name" value="Prokaryotic type KH domain (KH-domain type II)"/>
    <property type="match status" value="1"/>
</dbReference>
<sequence length="79" mass="8702">MAQLKELVEYIAKSIATHPDEVIVTQDENEGGRVFLTLQVHPEDKGKVIGRQGRVAQSIRSLLRVAAVKEGVHANLDID</sequence>
<dbReference type="InterPro" id="IPR015946">
    <property type="entry name" value="KH_dom-like_a/b"/>
</dbReference>
<dbReference type="HAMAP" id="MF_00088">
    <property type="entry name" value="KhpA"/>
    <property type="match status" value="1"/>
</dbReference>
<protein>
    <submittedName>
        <fullName evidence="3">Uncharacterized protein</fullName>
    </submittedName>
</protein>
<reference evidence="3" key="1">
    <citation type="submission" date="2018-05" db="EMBL/GenBank/DDBJ databases">
        <authorList>
            <person name="Lanie J.A."/>
            <person name="Ng W.-L."/>
            <person name="Kazmierczak K.M."/>
            <person name="Andrzejewski T.M."/>
            <person name="Davidsen T.M."/>
            <person name="Wayne K.J."/>
            <person name="Tettelin H."/>
            <person name="Glass J.I."/>
            <person name="Rusch D."/>
            <person name="Podicherti R."/>
            <person name="Tsui H.-C.T."/>
            <person name="Winkler M.E."/>
        </authorList>
    </citation>
    <scope>NUCLEOTIDE SEQUENCE</scope>
</reference>
<keyword evidence="1" id="KW-0963">Cytoplasm</keyword>
<dbReference type="AlphaFoldDB" id="A0A382HTT2"/>
<dbReference type="InterPro" id="IPR009019">
    <property type="entry name" value="KH_sf_prok-type"/>
</dbReference>
<dbReference type="EMBL" id="UINC01063203">
    <property type="protein sequence ID" value="SVB90589.1"/>
    <property type="molecule type" value="Genomic_DNA"/>
</dbReference>